<evidence type="ECO:0000256" key="2">
    <source>
        <dbReference type="SAM" id="Phobius"/>
    </source>
</evidence>
<keyword evidence="2" id="KW-0812">Transmembrane</keyword>
<gene>
    <name evidence="4" type="primary">LOC106062587</name>
</gene>
<dbReference type="Gene3D" id="2.10.25.10">
    <property type="entry name" value="Laminin"/>
    <property type="match status" value="1"/>
</dbReference>
<feature type="region of interest" description="Disordered" evidence="1">
    <location>
        <begin position="217"/>
        <end position="253"/>
    </location>
</feature>
<feature type="transmembrane region" description="Helical" evidence="2">
    <location>
        <begin position="69"/>
        <end position="88"/>
    </location>
</feature>
<evidence type="ECO:0000313" key="3">
    <source>
        <dbReference type="Proteomes" id="UP001165740"/>
    </source>
</evidence>
<accession>A0A9W3ABH3</accession>
<protein>
    <submittedName>
        <fullName evidence="4">Uncharacterized protein LOC106062587</fullName>
    </submittedName>
</protein>
<keyword evidence="2" id="KW-0472">Membrane</keyword>
<sequence length="253" mass="27614">MTKCQEDTLAGLDTSIECQMVDFHKTLCMVIEQMAGEPLNVNLANGDATVLITAAASAKKKVVTELPEFVTTFAIVSWTYFVLLVNYFKDCPAGFHGSNCSLQCSSNCKENVCNHLGYCISCQTGYTGLYCEKGQAGDTTESSGLTFPAGVGVGVAVGAVVVVLIVVVVAVVCRRRRKRPQPQSHEEPKRGTRLHAYDGVKKINEYSHSYEETFAPDKFQTDEVKTDNKTVKTSQDPPNSIYDNIEECTSLGE</sequence>
<organism evidence="3 4">
    <name type="scientific">Biomphalaria glabrata</name>
    <name type="common">Bloodfluke planorb</name>
    <name type="synonym">Freshwater snail</name>
    <dbReference type="NCBI Taxonomy" id="6526"/>
    <lineage>
        <taxon>Eukaryota</taxon>
        <taxon>Metazoa</taxon>
        <taxon>Spiralia</taxon>
        <taxon>Lophotrochozoa</taxon>
        <taxon>Mollusca</taxon>
        <taxon>Gastropoda</taxon>
        <taxon>Heterobranchia</taxon>
        <taxon>Euthyneura</taxon>
        <taxon>Panpulmonata</taxon>
        <taxon>Hygrophila</taxon>
        <taxon>Lymnaeoidea</taxon>
        <taxon>Planorbidae</taxon>
        <taxon>Biomphalaria</taxon>
    </lineage>
</organism>
<dbReference type="GeneID" id="106062587"/>
<keyword evidence="3" id="KW-1185">Reference proteome</keyword>
<dbReference type="RefSeq" id="XP_055884499.1">
    <property type="nucleotide sequence ID" value="XM_056028524.1"/>
</dbReference>
<reference evidence="4" key="1">
    <citation type="submission" date="2025-08" db="UniProtKB">
        <authorList>
            <consortium name="RefSeq"/>
        </authorList>
    </citation>
    <scope>IDENTIFICATION</scope>
</reference>
<dbReference type="InterPro" id="IPR009030">
    <property type="entry name" value="Growth_fac_rcpt_cys_sf"/>
</dbReference>
<evidence type="ECO:0000256" key="1">
    <source>
        <dbReference type="SAM" id="MobiDB-lite"/>
    </source>
</evidence>
<proteinExistence type="predicted"/>
<name>A0A9W3ABH3_BIOGL</name>
<feature type="compositionally biased region" description="Polar residues" evidence="1">
    <location>
        <begin position="231"/>
        <end position="242"/>
    </location>
</feature>
<dbReference type="Proteomes" id="UP001165740">
    <property type="component" value="Chromosome 5"/>
</dbReference>
<dbReference type="AlphaFoldDB" id="A0A9W3ABH3"/>
<feature type="transmembrane region" description="Helical" evidence="2">
    <location>
        <begin position="151"/>
        <end position="173"/>
    </location>
</feature>
<keyword evidence="2" id="KW-1133">Transmembrane helix</keyword>
<feature type="compositionally biased region" description="Basic and acidic residues" evidence="1">
    <location>
        <begin position="219"/>
        <end position="230"/>
    </location>
</feature>
<dbReference type="SUPFAM" id="SSF57184">
    <property type="entry name" value="Growth factor receptor domain"/>
    <property type="match status" value="1"/>
</dbReference>
<evidence type="ECO:0000313" key="4">
    <source>
        <dbReference type="RefSeq" id="XP_055884499.1"/>
    </source>
</evidence>
<dbReference type="OrthoDB" id="6047137at2759"/>